<sequence length="125" mass="13038">MAKLTLVFAALFIALGLVGFLGTGSQHPTALIPAALGLLLAIFGGLSFSPDPGRRKLFMHINVTLGLLGFLGTVMGLVQWFGMLAGRAVNNPPAAEAKAAMALLSLLYVVLCVRSFITARRSGVV</sequence>
<proteinExistence type="predicted"/>
<evidence type="ECO:0000256" key="1">
    <source>
        <dbReference type="SAM" id="Phobius"/>
    </source>
</evidence>
<organism evidence="2">
    <name type="scientific">mine drainage metagenome</name>
    <dbReference type="NCBI Taxonomy" id="410659"/>
    <lineage>
        <taxon>unclassified sequences</taxon>
        <taxon>metagenomes</taxon>
        <taxon>ecological metagenomes</taxon>
    </lineage>
</organism>
<evidence type="ECO:0000313" key="2">
    <source>
        <dbReference type="EMBL" id="CBI00259.1"/>
    </source>
</evidence>
<gene>
    <name evidence="2" type="ORF">CARN3_1266</name>
</gene>
<dbReference type="EMBL" id="CABN01000112">
    <property type="protein sequence ID" value="CBI00259.1"/>
    <property type="molecule type" value="Genomic_DNA"/>
</dbReference>
<protein>
    <recommendedName>
        <fullName evidence="3">MotA/TolQ/ExbB proton channel domain-containing protein</fullName>
    </recommendedName>
</protein>
<keyword evidence="1" id="KW-0812">Transmembrane</keyword>
<reference evidence="2" key="1">
    <citation type="submission" date="2009-10" db="EMBL/GenBank/DDBJ databases">
        <title>Diversity of trophic interactions inside an arsenic-rich microbial ecosystem.</title>
        <authorList>
            <person name="Bertin P.N."/>
            <person name="Heinrich-Salmeron A."/>
            <person name="Pelletier E."/>
            <person name="Goulhen-Chollet F."/>
            <person name="Arsene-Ploetze F."/>
            <person name="Gallien S."/>
            <person name="Calteau A."/>
            <person name="Vallenet D."/>
            <person name="Casiot C."/>
            <person name="Chane-Woon-Ming B."/>
            <person name="Giloteaux L."/>
            <person name="Barakat M."/>
            <person name="Bonnefoy V."/>
            <person name="Bruneel O."/>
            <person name="Chandler M."/>
            <person name="Cleiss J."/>
            <person name="Duran R."/>
            <person name="Elbaz-Poulichet F."/>
            <person name="Fonknechten N."/>
            <person name="Lauga B."/>
            <person name="Mornico D."/>
            <person name="Ortet P."/>
            <person name="Schaeffer C."/>
            <person name="Siguier P."/>
            <person name="Alexander Thil Smith A."/>
            <person name="Van Dorsselaer A."/>
            <person name="Weissenbach J."/>
            <person name="Medigue C."/>
            <person name="Le Paslier D."/>
        </authorList>
    </citation>
    <scope>NUCLEOTIDE SEQUENCE</scope>
</reference>
<keyword evidence="1" id="KW-0472">Membrane</keyword>
<keyword evidence="1" id="KW-1133">Transmembrane helix</keyword>
<feature type="transmembrane region" description="Helical" evidence="1">
    <location>
        <begin position="30"/>
        <end position="49"/>
    </location>
</feature>
<comment type="caution">
    <text evidence="2">The sequence shown here is derived from an EMBL/GenBank/DDBJ whole genome shotgun (WGS) entry which is preliminary data.</text>
</comment>
<dbReference type="AlphaFoldDB" id="E6PZA0"/>
<feature type="transmembrane region" description="Helical" evidence="1">
    <location>
        <begin position="97"/>
        <end position="117"/>
    </location>
</feature>
<feature type="transmembrane region" description="Helical" evidence="1">
    <location>
        <begin position="61"/>
        <end position="85"/>
    </location>
</feature>
<evidence type="ECO:0008006" key="3">
    <source>
        <dbReference type="Google" id="ProtNLM"/>
    </source>
</evidence>
<accession>E6PZA0</accession>
<name>E6PZA0_9ZZZZ</name>